<protein>
    <submittedName>
        <fullName evidence="2">Uncharacterized protein</fullName>
    </submittedName>
</protein>
<organism evidence="2 3">
    <name type="scientific">Niabella yanshanensis</name>
    <dbReference type="NCBI Taxonomy" id="577386"/>
    <lineage>
        <taxon>Bacteria</taxon>
        <taxon>Pseudomonadati</taxon>
        <taxon>Bacteroidota</taxon>
        <taxon>Chitinophagia</taxon>
        <taxon>Chitinophagales</taxon>
        <taxon>Chitinophagaceae</taxon>
        <taxon>Niabella</taxon>
    </lineage>
</organism>
<proteinExistence type="predicted"/>
<keyword evidence="1" id="KW-0812">Transmembrane</keyword>
<keyword evidence="3" id="KW-1185">Reference proteome</keyword>
<evidence type="ECO:0000256" key="1">
    <source>
        <dbReference type="SAM" id="Phobius"/>
    </source>
</evidence>
<sequence length="120" mass="14052">MQDDLKNILSNAGGTTSQDQLLKYLKDELTQVEKHDLESKAVDDAFESDALDGLQELQNREKLELIVDGLNRDLKKRVSKKSELRGKMQLKTHWTLYFSILIFLIIIVLVYLYLHRRMYP</sequence>
<keyword evidence="1" id="KW-0472">Membrane</keyword>
<dbReference type="EMBL" id="CP139960">
    <property type="protein sequence ID" value="WQD40362.1"/>
    <property type="molecule type" value="Genomic_DNA"/>
</dbReference>
<reference evidence="2 3" key="1">
    <citation type="submission" date="2023-12" db="EMBL/GenBank/DDBJ databases">
        <title>Genome sequencing and assembly of bacterial species from a model synthetic community.</title>
        <authorList>
            <person name="Hogle S.L."/>
        </authorList>
    </citation>
    <scope>NUCLEOTIDE SEQUENCE [LARGE SCALE GENOMIC DNA]</scope>
    <source>
        <strain evidence="2 3">HAMBI_3031</strain>
    </source>
</reference>
<evidence type="ECO:0000313" key="3">
    <source>
        <dbReference type="Proteomes" id="UP001325680"/>
    </source>
</evidence>
<accession>A0ABZ0WCE9</accession>
<evidence type="ECO:0000313" key="2">
    <source>
        <dbReference type="EMBL" id="WQD40362.1"/>
    </source>
</evidence>
<dbReference type="RefSeq" id="WP_114792060.1">
    <property type="nucleotide sequence ID" value="NZ_CP139960.1"/>
</dbReference>
<name>A0ABZ0WCE9_9BACT</name>
<keyword evidence="1" id="KW-1133">Transmembrane helix</keyword>
<feature type="transmembrane region" description="Helical" evidence="1">
    <location>
        <begin position="94"/>
        <end position="114"/>
    </location>
</feature>
<dbReference type="Proteomes" id="UP001325680">
    <property type="component" value="Chromosome"/>
</dbReference>
<gene>
    <name evidence="2" type="ORF">U0035_09415</name>
</gene>